<comment type="caution">
    <text evidence="3">The sequence shown here is derived from an EMBL/GenBank/DDBJ whole genome shotgun (WGS) entry which is preliminary data.</text>
</comment>
<sequence length="217" mass="19973">MKTFSLLLAAGGAAFAGTVAVAGPSSTDTHSGTAVVRIGSGDGAGLPGAPGGRAGAPGRVGGWSGGPAEREGLRSYCVGLLEAAPARSGAAGGFRPADCAGLFAAMARPDHPEDDEVPAPGAALARACAALLKPGAVPRPGEPEACSDYVANLDADAPRRAASGTGERAPDGPSVSGGVGGRGGRSGVGPGAGAGGAGGAGVGGGVGGAGGAGGTVR</sequence>
<feature type="compositionally biased region" description="Gly residues" evidence="1">
    <location>
        <begin position="175"/>
        <end position="217"/>
    </location>
</feature>
<accession>A0AA37M3J8</accession>
<organism evidence="3 4">
    <name type="scientific">Methylobacterium frigidaeris</name>
    <dbReference type="NCBI Taxonomy" id="2038277"/>
    <lineage>
        <taxon>Bacteria</taxon>
        <taxon>Pseudomonadati</taxon>
        <taxon>Pseudomonadota</taxon>
        <taxon>Alphaproteobacteria</taxon>
        <taxon>Hyphomicrobiales</taxon>
        <taxon>Methylobacteriaceae</taxon>
        <taxon>Methylobacterium</taxon>
    </lineage>
</organism>
<feature type="signal peptide" evidence="2">
    <location>
        <begin position="1"/>
        <end position="22"/>
    </location>
</feature>
<protein>
    <submittedName>
        <fullName evidence="3">Uncharacterized protein</fullName>
    </submittedName>
</protein>
<keyword evidence="2" id="KW-0732">Signal</keyword>
<feature type="region of interest" description="Disordered" evidence="1">
    <location>
        <begin position="160"/>
        <end position="217"/>
    </location>
</feature>
<reference evidence="3" key="2">
    <citation type="submission" date="2021-08" db="EMBL/GenBank/DDBJ databases">
        <authorList>
            <person name="Tani A."/>
            <person name="Ola A."/>
            <person name="Ogura Y."/>
            <person name="Katsura K."/>
            <person name="Hayashi T."/>
        </authorList>
    </citation>
    <scope>NUCLEOTIDE SEQUENCE</scope>
    <source>
        <strain evidence="3">JCM 32048</strain>
    </source>
</reference>
<dbReference type="Proteomes" id="UP001055286">
    <property type="component" value="Unassembled WGS sequence"/>
</dbReference>
<name>A0AA37M3J8_9HYPH</name>
<evidence type="ECO:0000256" key="1">
    <source>
        <dbReference type="SAM" id="MobiDB-lite"/>
    </source>
</evidence>
<evidence type="ECO:0000313" key="4">
    <source>
        <dbReference type="Proteomes" id="UP001055286"/>
    </source>
</evidence>
<keyword evidence="4" id="KW-1185">Reference proteome</keyword>
<dbReference type="EMBL" id="BPQJ01000006">
    <property type="protein sequence ID" value="GJD61462.1"/>
    <property type="molecule type" value="Genomic_DNA"/>
</dbReference>
<gene>
    <name evidence="3" type="ORF">MPEAHAMD_1605</name>
</gene>
<proteinExistence type="predicted"/>
<evidence type="ECO:0000256" key="2">
    <source>
        <dbReference type="SAM" id="SignalP"/>
    </source>
</evidence>
<reference evidence="3" key="1">
    <citation type="journal article" date="2016" name="Front. Microbiol.">
        <title>Genome Sequence of the Piezophilic, Mesophilic Sulfate-Reducing Bacterium Desulfovibrio indicus J2T.</title>
        <authorList>
            <person name="Cao J."/>
            <person name="Maignien L."/>
            <person name="Shao Z."/>
            <person name="Alain K."/>
            <person name="Jebbar M."/>
        </authorList>
    </citation>
    <scope>NUCLEOTIDE SEQUENCE</scope>
    <source>
        <strain evidence="3">JCM 32048</strain>
    </source>
</reference>
<feature type="chain" id="PRO_5041371253" evidence="2">
    <location>
        <begin position="23"/>
        <end position="217"/>
    </location>
</feature>
<evidence type="ECO:0000313" key="3">
    <source>
        <dbReference type="EMBL" id="GJD61462.1"/>
    </source>
</evidence>
<dbReference type="RefSeq" id="WP_207768007.1">
    <property type="nucleotide sequence ID" value="NZ_BPQJ01000006.1"/>
</dbReference>
<dbReference type="AlphaFoldDB" id="A0AA37M3J8"/>